<dbReference type="InterPro" id="IPR028082">
    <property type="entry name" value="Peripla_BP_I"/>
</dbReference>
<dbReference type="InterPro" id="IPR001828">
    <property type="entry name" value="ANF_lig-bd_rcpt"/>
</dbReference>
<dbReference type="GO" id="GO:0004930">
    <property type="term" value="F:G protein-coupled receptor activity"/>
    <property type="evidence" value="ECO:0007669"/>
    <property type="project" value="UniProtKB-KW"/>
</dbReference>
<evidence type="ECO:0000256" key="6">
    <source>
        <dbReference type="ARBA" id="ARBA00022989"/>
    </source>
</evidence>
<feature type="transmembrane region" description="Helical" evidence="12">
    <location>
        <begin position="467"/>
        <end position="487"/>
    </location>
</feature>
<reference evidence="15" key="1">
    <citation type="submission" date="2025-08" db="UniProtKB">
        <authorList>
            <consortium name="RefSeq"/>
        </authorList>
    </citation>
    <scope>IDENTIFICATION</scope>
    <source>
        <tissue evidence="15">Blood</tissue>
    </source>
</reference>
<dbReference type="Gene3D" id="3.40.50.2300">
    <property type="match status" value="2"/>
</dbReference>
<keyword evidence="9" id="KW-0675">Receptor</keyword>
<dbReference type="GeneID" id="129339927"/>
<feature type="domain" description="G-protein coupled receptors family 3 profile" evidence="13">
    <location>
        <begin position="273"/>
        <end position="537"/>
    </location>
</feature>
<evidence type="ECO:0000256" key="1">
    <source>
        <dbReference type="ARBA" id="ARBA00004651"/>
    </source>
</evidence>
<dbReference type="AlphaFoldDB" id="A0AA97K7P9"/>
<evidence type="ECO:0000256" key="3">
    <source>
        <dbReference type="ARBA" id="ARBA00022475"/>
    </source>
</evidence>
<evidence type="ECO:0000256" key="12">
    <source>
        <dbReference type="SAM" id="Phobius"/>
    </source>
</evidence>
<evidence type="ECO:0000256" key="2">
    <source>
        <dbReference type="ARBA" id="ARBA00007242"/>
    </source>
</evidence>
<feature type="transmembrane region" description="Helical" evidence="12">
    <location>
        <begin position="432"/>
        <end position="455"/>
    </location>
</feature>
<dbReference type="Pfam" id="PF07562">
    <property type="entry name" value="NCD3G"/>
    <property type="match status" value="1"/>
</dbReference>
<comment type="similarity">
    <text evidence="2">Belongs to the G-protein coupled receptor 3 family.</text>
</comment>
<dbReference type="Pfam" id="PF00003">
    <property type="entry name" value="7tm_3"/>
    <property type="match status" value="1"/>
</dbReference>
<feature type="transmembrane region" description="Helical" evidence="12">
    <location>
        <begin position="499"/>
        <end position="523"/>
    </location>
</feature>
<keyword evidence="4 12" id="KW-0812">Transmembrane</keyword>
<feature type="transmembrane region" description="Helical" evidence="12">
    <location>
        <begin position="273"/>
        <end position="298"/>
    </location>
</feature>
<dbReference type="PANTHER" id="PTHR24061">
    <property type="entry name" value="CALCIUM-SENSING RECEPTOR-RELATED"/>
    <property type="match status" value="1"/>
</dbReference>
<dbReference type="InterPro" id="IPR017979">
    <property type="entry name" value="GPCR_3_CS"/>
</dbReference>
<keyword evidence="7" id="KW-0297">G-protein coupled receptor</keyword>
<dbReference type="CDD" id="cd15283">
    <property type="entry name" value="7tmC_V2R_pheromone"/>
    <property type="match status" value="1"/>
</dbReference>
<keyword evidence="11" id="KW-0807">Transducer</keyword>
<evidence type="ECO:0000313" key="14">
    <source>
        <dbReference type="Proteomes" id="UP001190640"/>
    </source>
</evidence>
<evidence type="ECO:0000259" key="13">
    <source>
        <dbReference type="PROSITE" id="PS50259"/>
    </source>
</evidence>
<keyword evidence="3" id="KW-1003">Cell membrane</keyword>
<evidence type="ECO:0000256" key="5">
    <source>
        <dbReference type="ARBA" id="ARBA00022729"/>
    </source>
</evidence>
<protein>
    <submittedName>
        <fullName evidence="15">Vomeronasal type-2 receptor 26-like</fullName>
    </submittedName>
</protein>
<proteinExistence type="inferred from homology"/>
<dbReference type="Pfam" id="PF01094">
    <property type="entry name" value="ANF_receptor"/>
    <property type="match status" value="1"/>
</dbReference>
<feature type="transmembrane region" description="Helical" evidence="12">
    <location>
        <begin position="310"/>
        <end position="331"/>
    </location>
</feature>
<dbReference type="PRINTS" id="PR00248">
    <property type="entry name" value="GPCRMGR"/>
</dbReference>
<organism evidence="14 15">
    <name type="scientific">Eublepharis macularius</name>
    <name type="common">Leopard gecko</name>
    <name type="synonym">Cyrtodactylus macularius</name>
    <dbReference type="NCBI Taxonomy" id="481883"/>
    <lineage>
        <taxon>Eukaryota</taxon>
        <taxon>Metazoa</taxon>
        <taxon>Chordata</taxon>
        <taxon>Craniata</taxon>
        <taxon>Vertebrata</taxon>
        <taxon>Euteleostomi</taxon>
        <taxon>Lepidosauria</taxon>
        <taxon>Squamata</taxon>
        <taxon>Bifurcata</taxon>
        <taxon>Gekkota</taxon>
        <taxon>Eublepharidae</taxon>
        <taxon>Eublepharinae</taxon>
        <taxon>Eublepharis</taxon>
    </lineage>
</organism>
<evidence type="ECO:0000256" key="7">
    <source>
        <dbReference type="ARBA" id="ARBA00023040"/>
    </source>
</evidence>
<dbReference type="SUPFAM" id="SSF53822">
    <property type="entry name" value="Periplasmic binding protein-like I"/>
    <property type="match status" value="1"/>
</dbReference>
<evidence type="ECO:0000256" key="11">
    <source>
        <dbReference type="ARBA" id="ARBA00023224"/>
    </source>
</evidence>
<keyword evidence="8 12" id="KW-0472">Membrane</keyword>
<evidence type="ECO:0000256" key="4">
    <source>
        <dbReference type="ARBA" id="ARBA00022692"/>
    </source>
</evidence>
<dbReference type="InterPro" id="IPR017978">
    <property type="entry name" value="GPCR_3_C"/>
</dbReference>
<dbReference type="PRINTS" id="PR01535">
    <property type="entry name" value="VOMERONASL2R"/>
</dbReference>
<evidence type="ECO:0000256" key="9">
    <source>
        <dbReference type="ARBA" id="ARBA00023170"/>
    </source>
</evidence>
<dbReference type="PANTHER" id="PTHR24061:SF599">
    <property type="entry name" value="G-PROTEIN COUPLED RECEPTORS FAMILY 3 PROFILE DOMAIN-CONTAINING PROTEIN"/>
    <property type="match status" value="1"/>
</dbReference>
<feature type="transmembrane region" description="Helical" evidence="12">
    <location>
        <begin position="388"/>
        <end position="405"/>
    </location>
</feature>
<gene>
    <name evidence="15" type="primary">LOC129339927</name>
</gene>
<accession>A0AA97K7P9</accession>
<dbReference type="Proteomes" id="UP001190640">
    <property type="component" value="Chromosome 12"/>
</dbReference>
<dbReference type="GO" id="GO:0005886">
    <property type="term" value="C:plasma membrane"/>
    <property type="evidence" value="ECO:0007669"/>
    <property type="project" value="UniProtKB-SubCell"/>
</dbReference>
<keyword evidence="14" id="KW-1185">Reference proteome</keyword>
<name>A0AA97K7P9_EUBMA</name>
<keyword evidence="6 12" id="KW-1133">Transmembrane helix</keyword>
<evidence type="ECO:0000313" key="15">
    <source>
        <dbReference type="RefSeq" id="XP_054850469.1"/>
    </source>
</evidence>
<dbReference type="InterPro" id="IPR011500">
    <property type="entry name" value="GPCR_3_9-Cys_dom"/>
</dbReference>
<keyword evidence="5" id="KW-0732">Signal</keyword>
<feature type="transmembrane region" description="Helical" evidence="12">
    <location>
        <begin position="343"/>
        <end position="368"/>
    </location>
</feature>
<dbReference type="InterPro" id="IPR004073">
    <property type="entry name" value="GPCR_3_vmron_rcpt_2"/>
</dbReference>
<dbReference type="RefSeq" id="XP_054850469.1">
    <property type="nucleotide sequence ID" value="XM_054994494.1"/>
</dbReference>
<evidence type="ECO:0000256" key="10">
    <source>
        <dbReference type="ARBA" id="ARBA00023180"/>
    </source>
</evidence>
<dbReference type="Gene3D" id="2.10.50.30">
    <property type="entry name" value="GPCR, family 3, nine cysteines domain"/>
    <property type="match status" value="1"/>
</dbReference>
<dbReference type="InterPro" id="IPR038550">
    <property type="entry name" value="GPCR_3_9-Cys_sf"/>
</dbReference>
<dbReference type="InterPro" id="IPR000337">
    <property type="entry name" value="GPCR_3"/>
</dbReference>
<dbReference type="InterPro" id="IPR000068">
    <property type="entry name" value="GPCR_3_Ca_sens_rcpt-rel"/>
</dbReference>
<evidence type="ECO:0000256" key="8">
    <source>
        <dbReference type="ARBA" id="ARBA00023136"/>
    </source>
</evidence>
<dbReference type="KEGG" id="emc:129339927"/>
<dbReference type="PROSITE" id="PS50259">
    <property type="entry name" value="G_PROTEIN_RECEP_F3_4"/>
    <property type="match status" value="1"/>
</dbReference>
<keyword evidence="10" id="KW-0325">Glycoprotein</keyword>
<dbReference type="PROSITE" id="PS00981">
    <property type="entry name" value="G_PROTEIN_RECEP_F3_3"/>
    <property type="match status" value="1"/>
</dbReference>
<comment type="subcellular location">
    <subcellularLocation>
        <location evidence="1">Cell membrane</location>
        <topology evidence="1">Multi-pass membrane protein</topology>
    </subcellularLocation>
</comment>
<sequence>MATKFYQHPLALAFAVDEINRNPKILPNVTLGFHIYDSYNDDKMTYRTTLDLLFKSHRYFPNYKCDTQKNLMAVIGGLGSKTSFHMADLLGLYKIPQLTYGSFSQANGDKTKSPSFYRMVPNEAHQYTGLVLLLQHFRWTWVGLFVAKPWQVEKEMSFNVSILGRLKVGKVDPEAPEGEKMVIYEDMIVWQQSFNQVLPLSVCNNYCHPGFQKKKKEGKKFCCYDCARCPEGKIANLIDMEDCIKCPADQYPSKDQDQCIPKTISFLTYEEPLGISLALVAVSFSLITVLVMGIFIKHRDTPIVKANNRAITYALLVSLLLCFVSSLLFLGQPTKMTCFIQQSTFGLIFSVAISCVLAKTVTVIVAFVATKPGSSIRKWVGKRITNSIIFLCSLIQAGICMSWLGTLPPFPDLDTQSLNREIIAECNNGSSVMFYVVLGYLGLLSLISLTVAFLARKLPDTFNEAKFITFSMLMFCSVWLCFVPTYLSTKGKYMVAVEIFSILASSAGLFGCIFSPKCFIILLRPELNKREQIIRRTT</sequence>
<dbReference type="FunFam" id="2.10.50.30:FF:000002">
    <property type="entry name" value="Vomeronasal 2 receptor, h1"/>
    <property type="match status" value="1"/>
</dbReference>